<evidence type="ECO:0000313" key="2">
    <source>
        <dbReference type="EMBL" id="QFG68836.1"/>
    </source>
</evidence>
<dbReference type="RefSeq" id="WP_158061222.1">
    <property type="nucleotide sequence ID" value="NZ_CP044427.1"/>
</dbReference>
<dbReference type="PANTHER" id="PTHR43546">
    <property type="entry name" value="UPF0173 METAL-DEPENDENT HYDROLASE MJ1163-RELATED"/>
    <property type="match status" value="1"/>
</dbReference>
<organism evidence="2 3">
    <name type="scientific">Ornithinimicrobium pratense</name>
    <dbReference type="NCBI Taxonomy" id="2593973"/>
    <lineage>
        <taxon>Bacteria</taxon>
        <taxon>Bacillati</taxon>
        <taxon>Actinomycetota</taxon>
        <taxon>Actinomycetes</taxon>
        <taxon>Micrococcales</taxon>
        <taxon>Ornithinimicrobiaceae</taxon>
        <taxon>Ornithinimicrobium</taxon>
    </lineage>
</organism>
<keyword evidence="3" id="KW-1185">Reference proteome</keyword>
<keyword evidence="2" id="KW-0378">Hydrolase</keyword>
<dbReference type="KEGG" id="serw:FY030_09070"/>
<dbReference type="InterPro" id="IPR050114">
    <property type="entry name" value="UPF0173_UPF0282_UlaG_hydrolase"/>
</dbReference>
<evidence type="ECO:0000313" key="3">
    <source>
        <dbReference type="Proteomes" id="UP000326546"/>
    </source>
</evidence>
<dbReference type="EMBL" id="CP044427">
    <property type="protein sequence ID" value="QFG68836.1"/>
    <property type="molecule type" value="Genomic_DNA"/>
</dbReference>
<dbReference type="InterPro" id="IPR036866">
    <property type="entry name" value="RibonucZ/Hydroxyglut_hydro"/>
</dbReference>
<dbReference type="SMART" id="SM00849">
    <property type="entry name" value="Lactamase_B"/>
    <property type="match status" value="1"/>
</dbReference>
<dbReference type="Proteomes" id="UP000326546">
    <property type="component" value="Chromosome"/>
</dbReference>
<proteinExistence type="predicted"/>
<dbReference type="GO" id="GO:0016787">
    <property type="term" value="F:hydrolase activity"/>
    <property type="evidence" value="ECO:0007669"/>
    <property type="project" value="UniProtKB-KW"/>
</dbReference>
<dbReference type="InterPro" id="IPR001279">
    <property type="entry name" value="Metallo-B-lactamas"/>
</dbReference>
<gene>
    <name evidence="2" type="ORF">FY030_09070</name>
</gene>
<accession>A0A5J6V6T5</accession>
<feature type="domain" description="Metallo-beta-lactamase" evidence="1">
    <location>
        <begin position="7"/>
        <end position="185"/>
    </location>
</feature>
<dbReference type="Gene3D" id="3.60.15.10">
    <property type="entry name" value="Ribonuclease Z/Hydroxyacylglutathione hydrolase-like"/>
    <property type="match status" value="1"/>
</dbReference>
<dbReference type="Pfam" id="PF13483">
    <property type="entry name" value="Lactamase_B_3"/>
    <property type="match status" value="1"/>
</dbReference>
<name>A0A5J6V6T5_9MICO</name>
<protein>
    <submittedName>
        <fullName evidence="2">MBL fold metallo-hydrolase</fullName>
    </submittedName>
</protein>
<sequence length="223" mass="23915">MQITHLGHACLLLEVGDQRILIDPGNFSDAAYAGLADLTAVVITHLHRDHYDPERLPGLLQDHPQVVVLAEPQTAEQLTEAGLAGRTERMVSGERIALGNGSAELTPVGEQHAFIHPYVPRVGNLGVVVRAEGEPVLYHPGDALDAEPGKVDLLAVPVNAPWAKVAETIEFVRRVQPRTGIIPIHDALLSPTGRGMYLQHIGDFGADGGVKVLDLKDQGPLDC</sequence>
<dbReference type="SUPFAM" id="SSF56281">
    <property type="entry name" value="Metallo-hydrolase/oxidoreductase"/>
    <property type="match status" value="1"/>
</dbReference>
<evidence type="ECO:0000259" key="1">
    <source>
        <dbReference type="SMART" id="SM00849"/>
    </source>
</evidence>
<dbReference type="PANTHER" id="PTHR43546:SF3">
    <property type="entry name" value="UPF0173 METAL-DEPENDENT HYDROLASE MJ1163"/>
    <property type="match status" value="1"/>
</dbReference>
<reference evidence="2 3" key="1">
    <citation type="submission" date="2019-09" db="EMBL/GenBank/DDBJ databases">
        <title>Serinicoccus pratensis sp. nov., isolated from meadow soil.</title>
        <authorList>
            <person name="Zhang W."/>
        </authorList>
    </citation>
    <scope>NUCLEOTIDE SEQUENCE [LARGE SCALE GENOMIC DNA]</scope>
    <source>
        <strain evidence="2 3">W204</strain>
    </source>
</reference>
<dbReference type="AlphaFoldDB" id="A0A5J6V6T5"/>
<dbReference type="OrthoDB" id="3190691at2"/>